<gene>
    <name evidence="1" type="ORF">GCM10009802_66070</name>
</gene>
<dbReference type="Proteomes" id="UP001500443">
    <property type="component" value="Unassembled WGS sequence"/>
</dbReference>
<evidence type="ECO:0000313" key="1">
    <source>
        <dbReference type="EMBL" id="GAA1512577.1"/>
    </source>
</evidence>
<name>A0ABN2A7P3_9ACTN</name>
<dbReference type="PANTHER" id="PTHR36221">
    <property type="entry name" value="DUF742 DOMAIN-CONTAINING PROTEIN"/>
    <property type="match status" value="1"/>
</dbReference>
<dbReference type="RefSeq" id="WP_027751862.1">
    <property type="nucleotide sequence ID" value="NZ_BAAAPF010000507.1"/>
</dbReference>
<dbReference type="PANTHER" id="PTHR36221:SF1">
    <property type="entry name" value="DUF742 DOMAIN-CONTAINING PROTEIN"/>
    <property type="match status" value="1"/>
</dbReference>
<keyword evidence="2" id="KW-1185">Reference proteome</keyword>
<reference evidence="1 2" key="1">
    <citation type="journal article" date="2019" name="Int. J. Syst. Evol. Microbiol.">
        <title>The Global Catalogue of Microorganisms (GCM) 10K type strain sequencing project: providing services to taxonomists for standard genome sequencing and annotation.</title>
        <authorList>
            <consortium name="The Broad Institute Genomics Platform"/>
            <consortium name="The Broad Institute Genome Sequencing Center for Infectious Disease"/>
            <person name="Wu L."/>
            <person name="Ma J."/>
        </authorList>
    </citation>
    <scope>NUCLEOTIDE SEQUENCE [LARGE SCALE GENOMIC DNA]</scope>
    <source>
        <strain evidence="1 2">JCM 15481</strain>
    </source>
</reference>
<proteinExistence type="predicted"/>
<dbReference type="EMBL" id="BAAAPF010000507">
    <property type="protein sequence ID" value="GAA1512577.1"/>
    <property type="molecule type" value="Genomic_DNA"/>
</dbReference>
<sequence length="117" mass="12573">MKEADHEWHDDGPERLYVITGGRSGTAAPEALDLVTLVISRAQPAPGMQPERAAIVRLCRAPLSVAELTAYLRLPFSAVAVLVADLMAEGAVETRSSVPPVADLRLLEEVMDGLEQL</sequence>
<dbReference type="Pfam" id="PF05331">
    <property type="entry name" value="DUF742"/>
    <property type="match status" value="1"/>
</dbReference>
<accession>A0ABN2A7P3</accession>
<protein>
    <submittedName>
        <fullName evidence="1">DUF742 domain-containing protein</fullName>
    </submittedName>
</protein>
<evidence type="ECO:0000313" key="2">
    <source>
        <dbReference type="Proteomes" id="UP001500443"/>
    </source>
</evidence>
<comment type="caution">
    <text evidence="1">The sequence shown here is derived from an EMBL/GenBank/DDBJ whole genome shotgun (WGS) entry which is preliminary data.</text>
</comment>
<organism evidence="1 2">
    <name type="scientific">Streptomyces synnematoformans</name>
    <dbReference type="NCBI Taxonomy" id="415721"/>
    <lineage>
        <taxon>Bacteria</taxon>
        <taxon>Bacillati</taxon>
        <taxon>Actinomycetota</taxon>
        <taxon>Actinomycetes</taxon>
        <taxon>Kitasatosporales</taxon>
        <taxon>Streptomycetaceae</taxon>
        <taxon>Streptomyces</taxon>
    </lineage>
</organism>
<dbReference type="InterPro" id="IPR007995">
    <property type="entry name" value="DUF742"/>
</dbReference>